<name>K3YBC4_SETIT</name>
<sequence>MTCNFASHTPPRQPIQLCSWNYTCFPCLYPSLCGGTSVPISETCMGCRPQSSTVSLYRQLFIARFEGFFYQMQDF</sequence>
<accession>K3YBC4</accession>
<dbReference type="Gramene" id="KQK96706">
    <property type="protein sequence ID" value="KQK96706"/>
    <property type="gene ID" value="SETIT_011518mg"/>
</dbReference>
<dbReference type="Proteomes" id="UP000004995">
    <property type="component" value="Unassembled WGS sequence"/>
</dbReference>
<evidence type="ECO:0000313" key="1">
    <source>
        <dbReference type="EnsemblPlants" id="KQK96706"/>
    </source>
</evidence>
<dbReference type="HOGENOM" id="CLU_2675765_0_0_1"/>
<dbReference type="AlphaFoldDB" id="K3YBC4"/>
<organism evidence="1 2">
    <name type="scientific">Setaria italica</name>
    <name type="common">Foxtail millet</name>
    <name type="synonym">Panicum italicum</name>
    <dbReference type="NCBI Taxonomy" id="4555"/>
    <lineage>
        <taxon>Eukaryota</taxon>
        <taxon>Viridiplantae</taxon>
        <taxon>Streptophyta</taxon>
        <taxon>Embryophyta</taxon>
        <taxon>Tracheophyta</taxon>
        <taxon>Spermatophyta</taxon>
        <taxon>Magnoliopsida</taxon>
        <taxon>Liliopsida</taxon>
        <taxon>Poales</taxon>
        <taxon>Poaceae</taxon>
        <taxon>PACMAD clade</taxon>
        <taxon>Panicoideae</taxon>
        <taxon>Panicodae</taxon>
        <taxon>Paniceae</taxon>
        <taxon>Cenchrinae</taxon>
        <taxon>Setaria</taxon>
    </lineage>
</organism>
<dbReference type="InParanoid" id="K3YBC4"/>
<reference evidence="2" key="1">
    <citation type="journal article" date="2012" name="Nat. Biotechnol.">
        <title>Reference genome sequence of the model plant Setaria.</title>
        <authorList>
            <person name="Bennetzen J.L."/>
            <person name="Schmutz J."/>
            <person name="Wang H."/>
            <person name="Percifield R."/>
            <person name="Hawkins J."/>
            <person name="Pontaroli A.C."/>
            <person name="Estep M."/>
            <person name="Feng L."/>
            <person name="Vaughn J.N."/>
            <person name="Grimwood J."/>
            <person name="Jenkins J."/>
            <person name="Barry K."/>
            <person name="Lindquist E."/>
            <person name="Hellsten U."/>
            <person name="Deshpande S."/>
            <person name="Wang X."/>
            <person name="Wu X."/>
            <person name="Mitros T."/>
            <person name="Triplett J."/>
            <person name="Yang X."/>
            <person name="Ye C.Y."/>
            <person name="Mauro-Herrera M."/>
            <person name="Wang L."/>
            <person name="Li P."/>
            <person name="Sharma M."/>
            <person name="Sharma R."/>
            <person name="Ronald P.C."/>
            <person name="Panaud O."/>
            <person name="Kellogg E.A."/>
            <person name="Brutnell T.P."/>
            <person name="Doust A.N."/>
            <person name="Tuskan G.A."/>
            <person name="Rokhsar D."/>
            <person name="Devos K.M."/>
        </authorList>
    </citation>
    <scope>NUCLEOTIDE SEQUENCE [LARGE SCALE GENOMIC DNA]</scope>
    <source>
        <strain evidence="2">cv. Yugu1</strain>
    </source>
</reference>
<keyword evidence="2" id="KW-1185">Reference proteome</keyword>
<evidence type="ECO:0000313" key="2">
    <source>
        <dbReference type="Proteomes" id="UP000004995"/>
    </source>
</evidence>
<proteinExistence type="predicted"/>
<dbReference type="EnsemblPlants" id="KQK96706">
    <property type="protein sequence ID" value="KQK96706"/>
    <property type="gene ID" value="SETIT_011518mg"/>
</dbReference>
<protein>
    <submittedName>
        <fullName evidence="1">Uncharacterized protein</fullName>
    </submittedName>
</protein>
<dbReference type="EMBL" id="AGNK02004235">
    <property type="status" value="NOT_ANNOTATED_CDS"/>
    <property type="molecule type" value="Genomic_DNA"/>
</dbReference>
<reference evidence="1" key="2">
    <citation type="submission" date="2018-08" db="UniProtKB">
        <authorList>
            <consortium name="EnsemblPlants"/>
        </authorList>
    </citation>
    <scope>IDENTIFICATION</scope>
    <source>
        <strain evidence="1">Yugu1</strain>
    </source>
</reference>